<dbReference type="EMBL" id="JARGYC010000019">
    <property type="protein sequence ID" value="MDF0600904.1"/>
    <property type="molecule type" value="Genomic_DNA"/>
</dbReference>
<dbReference type="AlphaFoldDB" id="A0AAE3NR20"/>
<dbReference type="Proteomes" id="UP001220964">
    <property type="component" value="Unassembled WGS sequence"/>
</dbReference>
<name>A0AAE3NR20_9RHOB</name>
<accession>A0AAE3NR20</accession>
<proteinExistence type="predicted"/>
<organism evidence="1 2">
    <name type="scientific">Psychromarinibacter sediminicola</name>
    <dbReference type="NCBI Taxonomy" id="3033385"/>
    <lineage>
        <taxon>Bacteria</taxon>
        <taxon>Pseudomonadati</taxon>
        <taxon>Pseudomonadota</taxon>
        <taxon>Alphaproteobacteria</taxon>
        <taxon>Rhodobacterales</taxon>
        <taxon>Paracoccaceae</taxon>
        <taxon>Psychromarinibacter</taxon>
    </lineage>
</organism>
<keyword evidence="2" id="KW-1185">Reference proteome</keyword>
<gene>
    <name evidence="1" type="ORF">P1J78_09190</name>
</gene>
<sequence>MTATIAIVLLGCGCLPLVAAYGLIRPDRKAGRAAGPIRRS</sequence>
<protein>
    <submittedName>
        <fullName evidence="1">Uncharacterized protein</fullName>
    </submittedName>
</protein>
<dbReference type="RefSeq" id="WP_275567045.1">
    <property type="nucleotide sequence ID" value="NZ_JARGYC010000019.1"/>
</dbReference>
<evidence type="ECO:0000313" key="2">
    <source>
        <dbReference type="Proteomes" id="UP001220964"/>
    </source>
</evidence>
<comment type="caution">
    <text evidence="1">The sequence shown here is derived from an EMBL/GenBank/DDBJ whole genome shotgun (WGS) entry which is preliminary data.</text>
</comment>
<evidence type="ECO:0000313" key="1">
    <source>
        <dbReference type="EMBL" id="MDF0600904.1"/>
    </source>
</evidence>
<reference evidence="1" key="1">
    <citation type="submission" date="2023-03" db="EMBL/GenBank/DDBJ databases">
        <title>Multiphase analysis and comparison of six strains from genera Psychromarinibacter, Lutimaribacter, and Maritimibacter, including a novel species: Psychromarinibacter sediminicola sp. nov.</title>
        <authorList>
            <person name="Wang Y.-H."/>
            <person name="Ye M.-Q."/>
            <person name="Du Z.-J."/>
        </authorList>
    </citation>
    <scope>NUCLEOTIDE SEQUENCE</scope>
    <source>
        <strain evidence="1">C21-152</strain>
    </source>
</reference>